<dbReference type="Pfam" id="PF00580">
    <property type="entry name" value="UvrD-helicase"/>
    <property type="match status" value="2"/>
</dbReference>
<dbReference type="PROSITE" id="PS51198">
    <property type="entry name" value="UVRD_HELICASE_ATP_BIND"/>
    <property type="match status" value="1"/>
</dbReference>
<organism evidence="8 9">
    <name type="scientific">Oceanidesulfovibrio indonesiensis</name>
    <dbReference type="NCBI Taxonomy" id="54767"/>
    <lineage>
        <taxon>Bacteria</taxon>
        <taxon>Pseudomonadati</taxon>
        <taxon>Thermodesulfobacteriota</taxon>
        <taxon>Desulfovibrionia</taxon>
        <taxon>Desulfovibrionales</taxon>
        <taxon>Desulfovibrionaceae</taxon>
        <taxon>Oceanidesulfovibrio</taxon>
    </lineage>
</organism>
<dbReference type="GO" id="GO:0000725">
    <property type="term" value="P:recombinational repair"/>
    <property type="evidence" value="ECO:0007669"/>
    <property type="project" value="TreeGrafter"/>
</dbReference>
<dbReference type="OrthoDB" id="5461146at2"/>
<dbReference type="GO" id="GO:0016787">
    <property type="term" value="F:hydrolase activity"/>
    <property type="evidence" value="ECO:0007669"/>
    <property type="project" value="UniProtKB-UniRule"/>
</dbReference>
<evidence type="ECO:0000256" key="5">
    <source>
        <dbReference type="ARBA" id="ARBA00034923"/>
    </source>
</evidence>
<evidence type="ECO:0000256" key="3">
    <source>
        <dbReference type="ARBA" id="ARBA00022806"/>
    </source>
</evidence>
<dbReference type="Gene3D" id="3.40.50.300">
    <property type="entry name" value="P-loop containing nucleotide triphosphate hydrolases"/>
    <property type="match status" value="2"/>
</dbReference>
<evidence type="ECO:0000259" key="7">
    <source>
        <dbReference type="PROSITE" id="PS51198"/>
    </source>
</evidence>
<dbReference type="GO" id="GO:0005524">
    <property type="term" value="F:ATP binding"/>
    <property type="evidence" value="ECO:0007669"/>
    <property type="project" value="UniProtKB-UniRule"/>
</dbReference>
<sequence>MELGICEERQAIIDAKEHLLVLGGPGSGKTTVALLKAVHKLKLLPDNQAVLFLSFSRAAVSRLITASEQLLDKTTSKRINVQTIHSFCWEILKTHAYLLGAPKKITLLPPHEEKALSKGVKCSDYEWSHWEKERKRLFIEEGKIVYDLFATSFFSLLDNSTLLAEMVASKYPLIILDEAQDTGSDAWNCIRLLSKRSQVVCLGDLDQQIFDHLPGVGPERIKAIESDISPTVYDLGCQNNRCSGTDISHFADALLSGKFESSDYANISTKQYNPKYYELRKELCACLGILLKKIESQKGDRPESVAILTPYNDLALQVSFALNAGQKPIRHKLVFDEVGVVLSSQVAAFFLEPRRDTSDDLIECLGLLSNMLRARGTKTALEESARFGKWSEAIAAGKQPNVKLVHAITDIFSSINKTGLSGSPGDDWLLVRNSLKESTNKLFNDIAQKLYYLVAFNQGRLISSALADEWMAHGCYKNARTSLQAALDQQQLLSDIEDESGIHVMTIHKSKGKQFDGVLIIRSAKNWGKGLQSSFIWMNDPSPHPKSRKILRVGVTRAKYHVLFLSPAYPRCPLLGKFG</sequence>
<dbReference type="PANTHER" id="PTHR11070:SF2">
    <property type="entry name" value="ATP-DEPENDENT DNA HELICASE SRS2"/>
    <property type="match status" value="1"/>
</dbReference>
<dbReference type="EMBL" id="QMIE01000026">
    <property type="protein sequence ID" value="TVM14222.1"/>
    <property type="molecule type" value="Genomic_DNA"/>
</dbReference>
<keyword evidence="3 6" id="KW-0347">Helicase</keyword>
<comment type="caution">
    <text evidence="8">The sequence shown here is derived from an EMBL/GenBank/DDBJ whole genome shotgun (WGS) entry which is preliminary data.</text>
</comment>
<dbReference type="InterPro" id="IPR014016">
    <property type="entry name" value="UvrD-like_ATP-bd"/>
</dbReference>
<dbReference type="Proteomes" id="UP000448292">
    <property type="component" value="Unassembled WGS sequence"/>
</dbReference>
<dbReference type="InterPro" id="IPR027417">
    <property type="entry name" value="P-loop_NTPase"/>
</dbReference>
<feature type="domain" description="UvrD-like helicase ATP-binding" evidence="7">
    <location>
        <begin position="2"/>
        <end position="243"/>
    </location>
</feature>
<dbReference type="PANTHER" id="PTHR11070">
    <property type="entry name" value="UVRD / RECB / PCRA DNA HELICASE FAMILY MEMBER"/>
    <property type="match status" value="1"/>
</dbReference>
<proteinExistence type="predicted"/>
<keyword evidence="4 6" id="KW-0067">ATP-binding</keyword>
<keyword evidence="2 6" id="KW-0378">Hydrolase</keyword>
<dbReference type="SUPFAM" id="SSF52540">
    <property type="entry name" value="P-loop containing nucleoside triphosphate hydrolases"/>
    <property type="match status" value="1"/>
</dbReference>
<keyword evidence="9" id="KW-1185">Reference proteome</keyword>
<gene>
    <name evidence="8" type="ORF">DPQ33_17665</name>
</gene>
<evidence type="ECO:0000313" key="9">
    <source>
        <dbReference type="Proteomes" id="UP000448292"/>
    </source>
</evidence>
<evidence type="ECO:0000256" key="2">
    <source>
        <dbReference type="ARBA" id="ARBA00022801"/>
    </source>
</evidence>
<evidence type="ECO:0000313" key="8">
    <source>
        <dbReference type="EMBL" id="TVM14222.1"/>
    </source>
</evidence>
<dbReference type="InterPro" id="IPR000212">
    <property type="entry name" value="DNA_helicase_UvrD/REP"/>
</dbReference>
<dbReference type="GO" id="GO:0043138">
    <property type="term" value="F:3'-5' DNA helicase activity"/>
    <property type="evidence" value="ECO:0007669"/>
    <property type="project" value="TreeGrafter"/>
</dbReference>
<accession>A0A7M3MA32</accession>
<dbReference type="AlphaFoldDB" id="A0A7M3MA32"/>
<evidence type="ECO:0000256" key="1">
    <source>
        <dbReference type="ARBA" id="ARBA00022741"/>
    </source>
</evidence>
<reference evidence="8 9" key="1">
    <citation type="submission" date="2018-06" db="EMBL/GenBank/DDBJ databases">
        <title>Complete genome of Desulfovibrio indonesiensis P37SLT.</title>
        <authorList>
            <person name="Crispim J.S."/>
            <person name="Vidigal P.M.P."/>
            <person name="Silva L.C.F."/>
            <person name="Laguardia C.N."/>
            <person name="Araujo L.C."/>
            <person name="Dias R.S."/>
            <person name="Sousa M.P."/>
            <person name="Paula S.O."/>
            <person name="Silva C."/>
        </authorList>
    </citation>
    <scope>NUCLEOTIDE SEQUENCE [LARGE SCALE GENOMIC DNA]</scope>
    <source>
        <strain evidence="8 9">P37SLT</strain>
    </source>
</reference>
<feature type="binding site" evidence="6">
    <location>
        <begin position="23"/>
        <end position="30"/>
    </location>
    <ligand>
        <name>ATP</name>
        <dbReference type="ChEBI" id="CHEBI:30616"/>
    </ligand>
</feature>
<keyword evidence="1 6" id="KW-0547">Nucleotide-binding</keyword>
<protein>
    <recommendedName>
        <fullName evidence="5">DNA 3'-5' helicase II</fullName>
    </recommendedName>
</protein>
<dbReference type="GO" id="GO:0003677">
    <property type="term" value="F:DNA binding"/>
    <property type="evidence" value="ECO:0007669"/>
    <property type="project" value="InterPro"/>
</dbReference>
<evidence type="ECO:0000256" key="4">
    <source>
        <dbReference type="ARBA" id="ARBA00022840"/>
    </source>
</evidence>
<name>A0A7M3MA32_9BACT</name>
<evidence type="ECO:0000256" key="6">
    <source>
        <dbReference type="PROSITE-ProRule" id="PRU00560"/>
    </source>
</evidence>
<dbReference type="RefSeq" id="WP_144304548.1">
    <property type="nucleotide sequence ID" value="NZ_QMIE01000026.1"/>
</dbReference>